<evidence type="ECO:0000256" key="1">
    <source>
        <dbReference type="SAM" id="Phobius"/>
    </source>
</evidence>
<proteinExistence type="predicted"/>
<keyword evidence="1" id="KW-1133">Transmembrane helix</keyword>
<keyword evidence="1" id="KW-0472">Membrane</keyword>
<sequence length="57" mass="6232">MAAVSEYVIMALLTIISTLFISAVFVVDFARTILDLKRDRAALKKTRLKTEAGGFGV</sequence>
<gene>
    <name evidence="2" type="ORF">Q9315_12530</name>
</gene>
<keyword evidence="3" id="KW-1185">Reference proteome</keyword>
<feature type="transmembrane region" description="Helical" evidence="1">
    <location>
        <begin position="6"/>
        <end position="30"/>
    </location>
</feature>
<organism evidence="2 3">
    <name type="scientific">Shinella oryzae</name>
    <dbReference type="NCBI Taxonomy" id="2871820"/>
    <lineage>
        <taxon>Bacteria</taxon>
        <taxon>Pseudomonadati</taxon>
        <taxon>Pseudomonadota</taxon>
        <taxon>Alphaproteobacteria</taxon>
        <taxon>Hyphomicrobiales</taxon>
        <taxon>Rhizobiaceae</taxon>
        <taxon>Shinella</taxon>
    </lineage>
</organism>
<keyword evidence="1" id="KW-0812">Transmembrane</keyword>
<name>A0ABY9K5Z1_9HYPH</name>
<dbReference type="Proteomes" id="UP001225788">
    <property type="component" value="Chromosome"/>
</dbReference>
<dbReference type="EMBL" id="CP132314">
    <property type="protein sequence ID" value="WLS02252.1"/>
    <property type="molecule type" value="Genomic_DNA"/>
</dbReference>
<evidence type="ECO:0000313" key="3">
    <source>
        <dbReference type="Proteomes" id="UP001225788"/>
    </source>
</evidence>
<evidence type="ECO:0000313" key="2">
    <source>
        <dbReference type="EMBL" id="WLS02252.1"/>
    </source>
</evidence>
<protein>
    <submittedName>
        <fullName evidence="2">Uncharacterized protein</fullName>
    </submittedName>
</protein>
<reference evidence="2 3" key="1">
    <citation type="submission" date="2023-08" db="EMBL/GenBank/DDBJ databases">
        <title>Pathogen: clinical or host-associated sample.</title>
        <authorList>
            <person name="Hergert J."/>
            <person name="Casey R."/>
            <person name="Wagner J."/>
            <person name="Young E.L."/>
            <person name="Oakeson K.F."/>
        </authorList>
    </citation>
    <scope>NUCLEOTIDE SEQUENCE [LARGE SCALE GENOMIC DNA]</scope>
    <source>
        <strain evidence="2 3">UPHL-collab-2</strain>
    </source>
</reference>
<dbReference type="RefSeq" id="WP_160872269.1">
    <property type="nucleotide sequence ID" value="NZ_CP081987.1"/>
</dbReference>
<accession>A0ABY9K5Z1</accession>